<feature type="transmembrane region" description="Helical" evidence="5">
    <location>
        <begin position="292"/>
        <end position="312"/>
    </location>
</feature>
<dbReference type="RefSeq" id="WP_255923918.1">
    <property type="nucleotide sequence ID" value="NZ_JANFNG010000043.1"/>
</dbReference>
<feature type="transmembrane region" description="Helical" evidence="5">
    <location>
        <begin position="251"/>
        <end position="272"/>
    </location>
</feature>
<keyword evidence="3 5" id="KW-1133">Transmembrane helix</keyword>
<feature type="transmembrane region" description="Helical" evidence="5">
    <location>
        <begin position="149"/>
        <end position="170"/>
    </location>
</feature>
<proteinExistence type="predicted"/>
<feature type="transmembrane region" description="Helical" evidence="5">
    <location>
        <begin position="212"/>
        <end position="231"/>
    </location>
</feature>
<dbReference type="EMBL" id="JANFNG010000043">
    <property type="protein sequence ID" value="MCQ4084839.1"/>
    <property type="molecule type" value="Genomic_DNA"/>
</dbReference>
<gene>
    <name evidence="6" type="ORF">NGB36_30805</name>
</gene>
<feature type="transmembrane region" description="Helical" evidence="5">
    <location>
        <begin position="414"/>
        <end position="436"/>
    </location>
</feature>
<accession>A0ABT1Q4I5</accession>
<feature type="transmembrane region" description="Helical" evidence="5">
    <location>
        <begin position="88"/>
        <end position="106"/>
    </location>
</feature>
<keyword evidence="2 5" id="KW-0812">Transmembrane</keyword>
<comment type="subcellular location">
    <subcellularLocation>
        <location evidence="1">Membrane</location>
        <topology evidence="1">Multi-pass membrane protein</topology>
    </subcellularLocation>
</comment>
<sequence>MTKVKHSGMSAPRQAKLHRSVGVFGLTMISLGSIIGSGWLLGAYKAATHAGPASLLSWLLATAILGVLALIHAELGTAYPVAGGTARFPAFAFGRLAGFAAGWAAWLQAVTLAPVEVEASLTYLDNIGWANTHLHLLNQQTSTLTSSGLLWGTVLMALFTVINLVGVRFLSESNSITVMWKMAIPLLTIVVLLTLSFHPGNFAAGGGFFAKGPQGVFAALPAGVVFAAQGFEQCIQFGGEARNPQKDISRAILIAMVISALTYILLEVAFIGSLNPADLVHGWDKPMVKGAFGPYATLATAAGAGWLAYILYADALISPAGTALVYLGTASRFTYAQGHAGDLPKGAARLTLRGIPVWGVILAFVIGEVAFLPFPSWQSLVGLITSATAIMYAFAPVSLTALRRRDPERKRPYRLRGAAVIAPIGFIAANLVIYWGGFDTTWKIETGIGAGFLIFAATQLFRNERSPVSASDWKGFVWVPVWLAANVLLGYLGNYDSGGFRSGGGELTVLPNLLDLLVVSAVSLVIYFWAVNLAVPASEVSRLVGNDETGLTEVPGHPVAITT</sequence>
<name>A0ABT1Q4I5_9ACTN</name>
<feature type="transmembrane region" description="Helical" evidence="5">
    <location>
        <begin position="473"/>
        <end position="493"/>
    </location>
</feature>
<evidence type="ECO:0000256" key="4">
    <source>
        <dbReference type="ARBA" id="ARBA00023136"/>
    </source>
</evidence>
<feature type="transmembrane region" description="Helical" evidence="5">
    <location>
        <begin position="56"/>
        <end position="76"/>
    </location>
</feature>
<keyword evidence="4 5" id="KW-0472">Membrane</keyword>
<protein>
    <submittedName>
        <fullName evidence="6">APC family permease</fullName>
    </submittedName>
</protein>
<organism evidence="6 7">
    <name type="scientific">Streptomyces humicola</name>
    <dbReference type="NCBI Taxonomy" id="2953240"/>
    <lineage>
        <taxon>Bacteria</taxon>
        <taxon>Bacillati</taxon>
        <taxon>Actinomycetota</taxon>
        <taxon>Actinomycetes</taxon>
        <taxon>Kitasatosporales</taxon>
        <taxon>Streptomycetaceae</taxon>
        <taxon>Streptomyces</taxon>
    </lineage>
</organism>
<dbReference type="Gene3D" id="1.20.1740.10">
    <property type="entry name" value="Amino acid/polyamine transporter I"/>
    <property type="match status" value="1"/>
</dbReference>
<feature type="transmembrane region" description="Helical" evidence="5">
    <location>
        <begin position="380"/>
        <end position="402"/>
    </location>
</feature>
<feature type="transmembrane region" description="Helical" evidence="5">
    <location>
        <begin position="182"/>
        <end position="200"/>
    </location>
</feature>
<evidence type="ECO:0000256" key="2">
    <source>
        <dbReference type="ARBA" id="ARBA00022692"/>
    </source>
</evidence>
<feature type="transmembrane region" description="Helical" evidence="5">
    <location>
        <begin position="513"/>
        <end position="535"/>
    </location>
</feature>
<evidence type="ECO:0000256" key="1">
    <source>
        <dbReference type="ARBA" id="ARBA00004141"/>
    </source>
</evidence>
<dbReference type="Pfam" id="PF13520">
    <property type="entry name" value="AA_permease_2"/>
    <property type="match status" value="1"/>
</dbReference>
<reference evidence="6" key="1">
    <citation type="submission" date="2022-06" db="EMBL/GenBank/DDBJ databases">
        <title>Draft genome sequence of Streptomyces sp. RB6PN25 isolated from peat swamp forest in Thailand.</title>
        <authorList>
            <person name="Duangmal K."/>
            <person name="Klaysubun C."/>
        </authorList>
    </citation>
    <scope>NUCLEOTIDE SEQUENCE</scope>
    <source>
        <strain evidence="6">RB6PN25</strain>
    </source>
</reference>
<dbReference type="InterPro" id="IPR002293">
    <property type="entry name" value="AA/rel_permease1"/>
</dbReference>
<dbReference type="Proteomes" id="UP001057702">
    <property type="component" value="Unassembled WGS sequence"/>
</dbReference>
<evidence type="ECO:0000313" key="6">
    <source>
        <dbReference type="EMBL" id="MCQ4084839.1"/>
    </source>
</evidence>
<evidence type="ECO:0000313" key="7">
    <source>
        <dbReference type="Proteomes" id="UP001057702"/>
    </source>
</evidence>
<feature type="transmembrane region" description="Helical" evidence="5">
    <location>
        <begin position="21"/>
        <end position="44"/>
    </location>
</feature>
<feature type="transmembrane region" description="Helical" evidence="5">
    <location>
        <begin position="355"/>
        <end position="374"/>
    </location>
</feature>
<dbReference type="PANTHER" id="PTHR47547:SF1">
    <property type="entry name" value="ASPARTATE-PROTON SYMPORTER"/>
    <property type="match status" value="1"/>
</dbReference>
<evidence type="ECO:0000256" key="5">
    <source>
        <dbReference type="SAM" id="Phobius"/>
    </source>
</evidence>
<feature type="transmembrane region" description="Helical" evidence="5">
    <location>
        <begin position="442"/>
        <end position="461"/>
    </location>
</feature>
<dbReference type="InterPro" id="IPR052962">
    <property type="entry name" value="AA_Transporter_AGT"/>
</dbReference>
<keyword evidence="7" id="KW-1185">Reference proteome</keyword>
<comment type="caution">
    <text evidence="6">The sequence shown here is derived from an EMBL/GenBank/DDBJ whole genome shotgun (WGS) entry which is preliminary data.</text>
</comment>
<evidence type="ECO:0000256" key="3">
    <source>
        <dbReference type="ARBA" id="ARBA00022989"/>
    </source>
</evidence>
<dbReference type="PANTHER" id="PTHR47547">
    <property type="match status" value="1"/>
</dbReference>